<dbReference type="EMBL" id="JAVCWF010000001">
    <property type="protein sequence ID" value="MDQ7937103.1"/>
    <property type="molecule type" value="Genomic_DNA"/>
</dbReference>
<protein>
    <submittedName>
        <fullName evidence="5">Phage tail sheath family protein</fullName>
    </submittedName>
</protein>
<dbReference type="Gene3D" id="3.30.1490.360">
    <property type="match status" value="1"/>
</dbReference>
<comment type="similarity">
    <text evidence="1">Belongs to the myoviridae tail sheath protein family.</text>
</comment>
<dbReference type="Gene3D" id="3.40.50.11790">
    <property type="match status" value="1"/>
</dbReference>
<dbReference type="InterPro" id="IPR035089">
    <property type="entry name" value="Phage_sheath_subtilisin"/>
</dbReference>
<evidence type="ECO:0000259" key="2">
    <source>
        <dbReference type="Pfam" id="PF04984"/>
    </source>
</evidence>
<evidence type="ECO:0000313" key="5">
    <source>
        <dbReference type="EMBL" id="MDQ7937103.1"/>
    </source>
</evidence>
<feature type="domain" description="Tail sheath protein C-terminal" evidence="4">
    <location>
        <begin position="351"/>
        <end position="452"/>
    </location>
</feature>
<dbReference type="Gene3D" id="2.60.40.4290">
    <property type="match status" value="1"/>
</dbReference>
<feature type="domain" description="Tail sheath protein subtilisin-like" evidence="2">
    <location>
        <begin position="202"/>
        <end position="344"/>
    </location>
</feature>
<dbReference type="InterPro" id="IPR020287">
    <property type="entry name" value="Tail_sheath_C"/>
</dbReference>
<name>A0ABU1A830_9LACO</name>
<evidence type="ECO:0000259" key="4">
    <source>
        <dbReference type="Pfam" id="PF17482"/>
    </source>
</evidence>
<dbReference type="Gene3D" id="3.30.1370.220">
    <property type="match status" value="1"/>
</dbReference>
<dbReference type="Pfam" id="PF17482">
    <property type="entry name" value="Phage_sheath_1C"/>
    <property type="match status" value="1"/>
</dbReference>
<dbReference type="RefSeq" id="WP_308702878.1">
    <property type="nucleotide sequence ID" value="NZ_AP027463.1"/>
</dbReference>
<gene>
    <name evidence="5" type="ORF">RA086_05610</name>
</gene>
<keyword evidence="6" id="KW-1185">Reference proteome</keyword>
<evidence type="ECO:0000259" key="3">
    <source>
        <dbReference type="Pfam" id="PF17481"/>
    </source>
</evidence>
<dbReference type="InterPro" id="IPR035326">
    <property type="entry name" value="Beta_sandwich_Seath"/>
</dbReference>
<organism evidence="5 6">
    <name type="scientific">Lactiplantibacillus brownii</name>
    <dbReference type="NCBI Taxonomy" id="3069269"/>
    <lineage>
        <taxon>Bacteria</taxon>
        <taxon>Bacillati</taxon>
        <taxon>Bacillota</taxon>
        <taxon>Bacilli</taxon>
        <taxon>Lactobacillales</taxon>
        <taxon>Lactobacillaceae</taxon>
        <taxon>Lactiplantibacillus</taxon>
    </lineage>
</organism>
<dbReference type="Pfam" id="PF17481">
    <property type="entry name" value="Phage_sheath_domII"/>
    <property type="match status" value="1"/>
</dbReference>
<sequence>MAGGIWKAQNKVRPGAYINTVGVAQGKTDTAAGRVMLANGVDYSWGANGTIQLSGDSDFQALIGVGIADPKAITIREALKGALTVILINANKGTKATVTDDALPWSITAKYAGIRGNDLTVSVLKDPADDAKLTVTTLLGTSVVDEQVITVDGTTPLVANDYLDVKAAADVATKLKALTGKTTYKLAGGTSEVGDVTQLLSEAMESMTYSVVTTAGYAVDNEIHPLLATMVKRMREDEGYKVTGVVPCDPTDKQFNYEGVSAVANGVTLLDGTVLDSTIAAAYIAGASSATDGSTSLTYSIYPDAADANPRLSNSAIIDNLQAGHIVFTVKRDGDVVIEQDINSLTQFTADKPNYFAKNQVIRTADDIANMVQETFEDQFVGQINNNATGRDLFKASLVSYLTGLQDSNMIQNFVEDDIEVLAGNDKDAVVVNLAVQPNEAMEKLYMTITVK</sequence>
<dbReference type="Proteomes" id="UP001227831">
    <property type="component" value="Unassembled WGS sequence"/>
</dbReference>
<comment type="caution">
    <text evidence="5">The sequence shown here is derived from an EMBL/GenBank/DDBJ whole genome shotgun (WGS) entry which is preliminary data.</text>
</comment>
<accession>A0ABU1A830</accession>
<proteinExistence type="inferred from homology"/>
<dbReference type="Pfam" id="PF04984">
    <property type="entry name" value="Phage_sheath_1"/>
    <property type="match status" value="1"/>
</dbReference>
<evidence type="ECO:0000256" key="1">
    <source>
        <dbReference type="ARBA" id="ARBA00008005"/>
    </source>
</evidence>
<reference evidence="5 6" key="1">
    <citation type="journal article" date="2023" name="Int. J. Syst. Evol. Microbiol.">
        <title>Lactiplantibacillus brownii sp. nov., a novel psychrotolerant species isolated from sauerkraut.</title>
        <authorList>
            <person name="Heng Y.C."/>
            <person name="Silvaraju S."/>
            <person name="Lee J.K.Y."/>
            <person name="Kittelmann S."/>
        </authorList>
    </citation>
    <scope>NUCLEOTIDE SEQUENCE [LARGE SCALE GENOMIC DNA]</scope>
    <source>
        <strain evidence="5 6">WILCCON 0030</strain>
    </source>
</reference>
<feature type="domain" description="Phage tail sheath protein-like beta-sandwich" evidence="3">
    <location>
        <begin position="91"/>
        <end position="190"/>
    </location>
</feature>
<dbReference type="Gene3D" id="3.30.360.90">
    <property type="match status" value="1"/>
</dbReference>
<evidence type="ECO:0000313" key="6">
    <source>
        <dbReference type="Proteomes" id="UP001227831"/>
    </source>
</evidence>